<gene>
    <name evidence="2" type="ORF">KP001_05465</name>
</gene>
<dbReference type="InterPro" id="IPR002321">
    <property type="entry name" value="Cyt_c_II"/>
</dbReference>
<name>A0ABX8LR27_9BACT</name>
<dbReference type="Pfam" id="PF01322">
    <property type="entry name" value="Cytochrom_C_2"/>
    <property type="match status" value="1"/>
</dbReference>
<evidence type="ECO:0000313" key="2">
    <source>
        <dbReference type="EMBL" id="QXE91980.1"/>
    </source>
</evidence>
<dbReference type="Proteomes" id="UP000683559">
    <property type="component" value="Chromosome"/>
</dbReference>
<organism evidence="2 3">
    <name type="scientific">Geomonas subterranea</name>
    <dbReference type="NCBI Taxonomy" id="2847989"/>
    <lineage>
        <taxon>Bacteria</taxon>
        <taxon>Pseudomonadati</taxon>
        <taxon>Thermodesulfobacteriota</taxon>
        <taxon>Desulfuromonadia</taxon>
        <taxon>Geobacterales</taxon>
        <taxon>Geobacteraceae</taxon>
        <taxon>Geomonas</taxon>
    </lineage>
</organism>
<dbReference type="EMBL" id="CP077683">
    <property type="protein sequence ID" value="QXE91980.1"/>
    <property type="molecule type" value="Genomic_DNA"/>
</dbReference>
<proteinExistence type="predicted"/>
<feature type="chain" id="PRO_5046052228" evidence="1">
    <location>
        <begin position="22"/>
        <end position="140"/>
    </location>
</feature>
<evidence type="ECO:0000256" key="1">
    <source>
        <dbReference type="SAM" id="SignalP"/>
    </source>
</evidence>
<keyword evidence="3" id="KW-1185">Reference proteome</keyword>
<keyword evidence="1" id="KW-0732">Signal</keyword>
<protein>
    <submittedName>
        <fullName evidence="2">Cytochrome c</fullName>
    </submittedName>
</protein>
<feature type="signal peptide" evidence="1">
    <location>
        <begin position="1"/>
        <end position="21"/>
    </location>
</feature>
<dbReference type="RefSeq" id="WP_217288544.1">
    <property type="nucleotide sequence ID" value="NZ_CP077683.1"/>
</dbReference>
<sequence length="140" mass="15066">MKTFILAAAAALLLVSAVAYAHQEQHHGDHQGAAQMAKLHKMMPGYAKARALIEKSLEQGDLKGAVTQTDYLLSTTADLKKSTPHKNVERIKEFQGIASDFEQDVNALAAAAKKGDLKGARGSFTSAAKRCNSCHAKFRT</sequence>
<evidence type="ECO:0000313" key="3">
    <source>
        <dbReference type="Proteomes" id="UP000683559"/>
    </source>
</evidence>
<dbReference type="PROSITE" id="PS51009">
    <property type="entry name" value="CYTCII"/>
    <property type="match status" value="1"/>
</dbReference>
<reference evidence="2 3" key="1">
    <citation type="submission" date="2021-06" db="EMBL/GenBank/DDBJ databases">
        <title>Gemonas diversity in paddy soil.</title>
        <authorList>
            <person name="Liu G."/>
        </authorList>
    </citation>
    <scope>NUCLEOTIDE SEQUENCE [LARGE SCALE GENOMIC DNA]</scope>
    <source>
        <strain evidence="2 3">RG2</strain>
    </source>
</reference>
<accession>A0ABX8LR27</accession>